<dbReference type="SUPFAM" id="SSF48452">
    <property type="entry name" value="TPR-like"/>
    <property type="match status" value="1"/>
</dbReference>
<evidence type="ECO:0000256" key="1">
    <source>
        <dbReference type="SAM" id="MobiDB-lite"/>
    </source>
</evidence>
<proteinExistence type="predicted"/>
<keyword evidence="4" id="KW-1185">Reference proteome</keyword>
<dbReference type="EMBL" id="NJIH01000002">
    <property type="protein sequence ID" value="OWT65825.1"/>
    <property type="molecule type" value="Genomic_DNA"/>
</dbReference>
<name>A0A225MX67_9BURK</name>
<sequence length="700" mass="75059">MPQRVQADRMTPGMGKPTCGAHLAAALLCAWLAAGCAQAATTSPPASSPAAEPRSEPPAPPEASHPGPAEAAERSAFRQALRHAADAARAGKFDLAAASVQQAYAAAANPYERIRAGDWYASIREEQERYDLARRALHTIRPLIRCAYGVHDTARSMAQEARLAFLQQRRSEGYALLAEIPGLPLATESVTWGQPDRDNWIIDGSQARLRDRLAGMSFPATAGGLLRVDYETADDRSGPSTLVYRPIALQGQLEAMQVRLRIGSRDRHGTTVGQELAHQLSYERELYGDQGHDAEADKAPRPAAVPARFMPAGSAHAAGAIHISDEHGKDEIHGVWIARKGVWQIVVRASWAPSRQAAAGKALQALFADIGWQADKAFYRGLSPQAQALDREFDTALAQRQWARASALAVRTLPSAVFPARQARLYTAMGVAAARDGHVAQAMPLLRKAFAKWRYSKLGHDSERLFDTLLLQAADAAFRAGDTQQAVTWLNAHTRDELDPDWKLDAGSGAVTYLPMSLSLPARLGGFLLVGHDRNLARYLRVDSHQAIGVTLMRQAPGSSPKDTEDLLHGWMAHDLRLQVGQLSQHPYPQATHGAAHGLLLQYAVTRPAASQAGVLDIGPGSPPPTGPRQMTFWLSRIGDKQVVLRTETAPQDTAALAAASAAAAAFPWPASADALQPAAHGPHELACSAAAMAATPGLP</sequence>
<organism evidence="3 4">
    <name type="scientific">Candidimonas nitroreducens</name>
    <dbReference type="NCBI Taxonomy" id="683354"/>
    <lineage>
        <taxon>Bacteria</taxon>
        <taxon>Pseudomonadati</taxon>
        <taxon>Pseudomonadota</taxon>
        <taxon>Betaproteobacteria</taxon>
        <taxon>Burkholderiales</taxon>
        <taxon>Alcaligenaceae</taxon>
        <taxon>Candidimonas</taxon>
    </lineage>
</organism>
<keyword evidence="2" id="KW-0732">Signal</keyword>
<dbReference type="RefSeq" id="WP_088601974.1">
    <property type="nucleotide sequence ID" value="NZ_NJIH01000002.1"/>
</dbReference>
<feature type="region of interest" description="Disordered" evidence="1">
    <location>
        <begin position="41"/>
        <end position="80"/>
    </location>
</feature>
<evidence type="ECO:0000313" key="3">
    <source>
        <dbReference type="EMBL" id="OWT65825.1"/>
    </source>
</evidence>
<evidence type="ECO:0000313" key="4">
    <source>
        <dbReference type="Proteomes" id="UP000214603"/>
    </source>
</evidence>
<feature type="signal peptide" evidence="2">
    <location>
        <begin position="1"/>
        <end position="39"/>
    </location>
</feature>
<dbReference type="InterPro" id="IPR011990">
    <property type="entry name" value="TPR-like_helical_dom_sf"/>
</dbReference>
<feature type="chain" id="PRO_5012668840" evidence="2">
    <location>
        <begin position="40"/>
        <end position="700"/>
    </location>
</feature>
<gene>
    <name evidence="3" type="ORF">CEY11_03605</name>
</gene>
<comment type="caution">
    <text evidence="3">The sequence shown here is derived from an EMBL/GenBank/DDBJ whole genome shotgun (WGS) entry which is preliminary data.</text>
</comment>
<protein>
    <submittedName>
        <fullName evidence="3">Uncharacterized protein</fullName>
    </submittedName>
</protein>
<accession>A0A225MX67</accession>
<feature type="compositionally biased region" description="Low complexity" evidence="1">
    <location>
        <begin position="41"/>
        <end position="52"/>
    </location>
</feature>
<dbReference type="AlphaFoldDB" id="A0A225MX67"/>
<dbReference type="Proteomes" id="UP000214603">
    <property type="component" value="Unassembled WGS sequence"/>
</dbReference>
<reference evidence="4" key="1">
    <citation type="submission" date="2017-06" db="EMBL/GenBank/DDBJ databases">
        <title>Herbaspirillum phytohormonus sp. nov., isolated from the root nodule of Robinia pseudoacacia in lead-zinc mine.</title>
        <authorList>
            <person name="Fan M."/>
            <person name="Lin Y."/>
        </authorList>
    </citation>
    <scope>NUCLEOTIDE SEQUENCE [LARGE SCALE GENOMIC DNA]</scope>
    <source>
        <strain evidence="4">SC-089</strain>
    </source>
</reference>
<evidence type="ECO:0000256" key="2">
    <source>
        <dbReference type="SAM" id="SignalP"/>
    </source>
</evidence>